<reference evidence="2" key="1">
    <citation type="journal article" date="2010" name="Genome Res.">
        <title>Population genomic sequencing of Coccidioides fungi reveals recent hybridization and transposon control.</title>
        <authorList>
            <person name="Neafsey D.E."/>
            <person name="Barker B.M."/>
            <person name="Sharpton T.J."/>
            <person name="Stajich J.E."/>
            <person name="Park D.J."/>
            <person name="Whiston E."/>
            <person name="Hung C.-Y."/>
            <person name="McMahan C."/>
            <person name="White J."/>
            <person name="Sykes S."/>
            <person name="Heiman D."/>
            <person name="Young S."/>
            <person name="Zeng Q."/>
            <person name="Abouelleil A."/>
            <person name="Aftuck L."/>
            <person name="Bessette D."/>
            <person name="Brown A."/>
            <person name="FitzGerald M."/>
            <person name="Lui A."/>
            <person name="Macdonald J.P."/>
            <person name="Priest M."/>
            <person name="Orbach M.J."/>
            <person name="Galgiani J.N."/>
            <person name="Kirkland T.N."/>
            <person name="Cole G.T."/>
            <person name="Birren B.W."/>
            <person name="Henn M.R."/>
            <person name="Taylor J.W."/>
            <person name="Rounsley S.D."/>
        </authorList>
    </citation>
    <scope>NUCLEOTIDE SEQUENCE [LARGE SCALE GENOMIC DNA]</scope>
    <source>
        <strain evidence="2">RMSCC 757 / Silveira</strain>
    </source>
</reference>
<dbReference type="AlphaFoldDB" id="E9DEY3"/>
<dbReference type="VEuPathDB" id="FungiDB:CPSG_08383"/>
<evidence type="ECO:0000313" key="1">
    <source>
        <dbReference type="EMBL" id="EFW15195.1"/>
    </source>
</evidence>
<evidence type="ECO:0000313" key="2">
    <source>
        <dbReference type="Proteomes" id="UP000002497"/>
    </source>
</evidence>
<dbReference type="Proteomes" id="UP000002497">
    <property type="component" value="Unassembled WGS sequence"/>
</dbReference>
<keyword evidence="2" id="KW-1185">Reference proteome</keyword>
<organism evidence="2">
    <name type="scientific">Coccidioides posadasii (strain RMSCC 757 / Silveira)</name>
    <name type="common">Valley fever fungus</name>
    <dbReference type="NCBI Taxonomy" id="443226"/>
    <lineage>
        <taxon>Eukaryota</taxon>
        <taxon>Fungi</taxon>
        <taxon>Dikarya</taxon>
        <taxon>Ascomycota</taxon>
        <taxon>Pezizomycotina</taxon>
        <taxon>Eurotiomycetes</taxon>
        <taxon>Eurotiomycetidae</taxon>
        <taxon>Onygenales</taxon>
        <taxon>Onygenaceae</taxon>
        <taxon>Coccidioides</taxon>
    </lineage>
</organism>
<dbReference type="HOGENOM" id="CLU_2605864_0_0_1"/>
<proteinExistence type="predicted"/>
<protein>
    <submittedName>
        <fullName evidence="1">Uncharacterized protein</fullName>
    </submittedName>
</protein>
<dbReference type="VEuPathDB" id="FungiDB:D8B26_004474"/>
<name>E9DEY3_COCPS</name>
<accession>E9DEY3</accession>
<reference evidence="2" key="2">
    <citation type="submission" date="2010-03" db="EMBL/GenBank/DDBJ databases">
        <title>The genome sequence of Coccidioides posadasii strain Silveira.</title>
        <authorList>
            <consortium name="The Broad Institute Genome Sequencing Center for Infectious Disease"/>
            <person name="Neafsey D."/>
            <person name="Orbach M."/>
            <person name="Henn M.R."/>
            <person name="Cole G.T."/>
            <person name="Galgiani J."/>
            <person name="Gardner M.J."/>
            <person name="Kirkland T.N."/>
            <person name="Taylor J.W."/>
            <person name="Young S.K."/>
            <person name="Zeng Q."/>
            <person name="Koehrsen M."/>
            <person name="Alvarado L."/>
            <person name="Berlin A."/>
            <person name="Borenstein D."/>
            <person name="Chapman S.B."/>
            <person name="Chen Z."/>
            <person name="Engels R."/>
            <person name="Freedman E."/>
            <person name="Gellesch M."/>
            <person name="Goldberg J."/>
            <person name="Griggs A."/>
            <person name="Gujja S."/>
            <person name="Heilman E."/>
            <person name="Heiman D."/>
            <person name="Howarth C."/>
            <person name="Jen D."/>
            <person name="Larson L."/>
            <person name="Mehta T."/>
            <person name="Neiman D."/>
            <person name="Park D."/>
            <person name="Pearson M."/>
            <person name="Richards J."/>
            <person name="Roberts A."/>
            <person name="Saif S."/>
            <person name="Shea T."/>
            <person name="Shenoy N."/>
            <person name="Sisk P."/>
            <person name="Stolte C."/>
            <person name="Sykes S."/>
            <person name="Walk T."/>
            <person name="White J."/>
            <person name="Yandava C."/>
            <person name="Haas B."/>
            <person name="Nusbaum C."/>
            <person name="Birren B."/>
        </authorList>
    </citation>
    <scope>NUCLEOTIDE SEQUENCE [LARGE SCALE GENOMIC DNA]</scope>
    <source>
        <strain evidence="2">RMSCC 757 / Silveira</strain>
    </source>
</reference>
<gene>
    <name evidence="1" type="ORF">CPSG_08383</name>
</gene>
<sequence>MACVLTVMASLNPTVIVNVIKIKASKLSSNVKVEEHTGRISRYALISDSLARHDHMNQPHGDFLTRPIMIDQPHLQDER</sequence>
<dbReference type="EMBL" id="GL636502">
    <property type="protein sequence ID" value="EFW15195.1"/>
    <property type="molecule type" value="Genomic_DNA"/>
</dbReference>